<dbReference type="Proteomes" id="UP001215280">
    <property type="component" value="Unassembled WGS sequence"/>
</dbReference>
<evidence type="ECO:0000313" key="3">
    <source>
        <dbReference type="Proteomes" id="UP001215280"/>
    </source>
</evidence>
<reference evidence="2" key="1">
    <citation type="submission" date="2023-03" db="EMBL/GenBank/DDBJ databases">
        <title>Massive genome expansion in bonnet fungi (Mycena s.s.) driven by repeated elements and novel gene families across ecological guilds.</title>
        <authorList>
            <consortium name="Lawrence Berkeley National Laboratory"/>
            <person name="Harder C.B."/>
            <person name="Miyauchi S."/>
            <person name="Viragh M."/>
            <person name="Kuo A."/>
            <person name="Thoen E."/>
            <person name="Andreopoulos B."/>
            <person name="Lu D."/>
            <person name="Skrede I."/>
            <person name="Drula E."/>
            <person name="Henrissat B."/>
            <person name="Morin E."/>
            <person name="Kohler A."/>
            <person name="Barry K."/>
            <person name="LaButti K."/>
            <person name="Morin E."/>
            <person name="Salamov A."/>
            <person name="Lipzen A."/>
            <person name="Mereny Z."/>
            <person name="Hegedus B."/>
            <person name="Baldrian P."/>
            <person name="Stursova M."/>
            <person name="Weitz H."/>
            <person name="Taylor A."/>
            <person name="Grigoriev I.V."/>
            <person name="Nagy L.G."/>
            <person name="Martin F."/>
            <person name="Kauserud H."/>
        </authorList>
    </citation>
    <scope>NUCLEOTIDE SEQUENCE</scope>
    <source>
        <strain evidence="2">CBHHK188m</strain>
    </source>
</reference>
<comment type="caution">
    <text evidence="2">The sequence shown here is derived from an EMBL/GenBank/DDBJ whole genome shotgun (WGS) entry which is preliminary data.</text>
</comment>
<accession>A0AAD7IGK0</accession>
<organism evidence="2 3">
    <name type="scientific">Mycena maculata</name>
    <dbReference type="NCBI Taxonomy" id="230809"/>
    <lineage>
        <taxon>Eukaryota</taxon>
        <taxon>Fungi</taxon>
        <taxon>Dikarya</taxon>
        <taxon>Basidiomycota</taxon>
        <taxon>Agaricomycotina</taxon>
        <taxon>Agaricomycetes</taxon>
        <taxon>Agaricomycetidae</taxon>
        <taxon>Agaricales</taxon>
        <taxon>Marasmiineae</taxon>
        <taxon>Mycenaceae</taxon>
        <taxon>Mycena</taxon>
    </lineage>
</organism>
<dbReference type="AlphaFoldDB" id="A0AAD7IGK0"/>
<keyword evidence="1" id="KW-0812">Transmembrane</keyword>
<evidence type="ECO:0000313" key="2">
    <source>
        <dbReference type="EMBL" id="KAJ7741449.1"/>
    </source>
</evidence>
<gene>
    <name evidence="2" type="ORF">DFH07DRAFT_58611</name>
</gene>
<sequence length="106" mass="12324">MSQNMSRTCLRYAWSRISLQFCPRYVSPNIHFACAPHSLPITVLMSLFCFSVLVFLSLAIFQARRRRLVLCLLRSSLVYILVDYLVPFAFSIIPTMAHCPHCYIYI</sequence>
<feature type="transmembrane region" description="Helical" evidence="1">
    <location>
        <begin position="68"/>
        <end position="90"/>
    </location>
</feature>
<protein>
    <submittedName>
        <fullName evidence="2">Uncharacterized protein</fullName>
    </submittedName>
</protein>
<keyword evidence="3" id="KW-1185">Reference proteome</keyword>
<keyword evidence="1" id="KW-1133">Transmembrane helix</keyword>
<dbReference type="EMBL" id="JARJLG010000123">
    <property type="protein sequence ID" value="KAJ7741449.1"/>
    <property type="molecule type" value="Genomic_DNA"/>
</dbReference>
<name>A0AAD7IGK0_9AGAR</name>
<evidence type="ECO:0000256" key="1">
    <source>
        <dbReference type="SAM" id="Phobius"/>
    </source>
</evidence>
<keyword evidence="1" id="KW-0472">Membrane</keyword>
<feature type="transmembrane region" description="Helical" evidence="1">
    <location>
        <begin position="41"/>
        <end position="61"/>
    </location>
</feature>
<proteinExistence type="predicted"/>